<proteinExistence type="predicted"/>
<evidence type="ECO:0000313" key="3">
    <source>
        <dbReference type="Proteomes" id="UP000676336"/>
    </source>
</evidence>
<dbReference type="Proteomes" id="UP000676336">
    <property type="component" value="Unassembled WGS sequence"/>
</dbReference>
<feature type="non-terminal residue" evidence="2">
    <location>
        <position position="1"/>
    </location>
</feature>
<protein>
    <recommendedName>
        <fullName evidence="1">Peptidase C1A papain C-terminal domain-containing protein</fullName>
    </recommendedName>
</protein>
<reference evidence="2" key="1">
    <citation type="submission" date="2021-02" db="EMBL/GenBank/DDBJ databases">
        <authorList>
            <person name="Nowell W R."/>
        </authorList>
    </citation>
    <scope>NUCLEOTIDE SEQUENCE</scope>
</reference>
<dbReference type="InterPro" id="IPR038765">
    <property type="entry name" value="Papain-like_cys_pep_sf"/>
</dbReference>
<organism evidence="2 3">
    <name type="scientific">Rotaria magnacalcarata</name>
    <dbReference type="NCBI Taxonomy" id="392030"/>
    <lineage>
        <taxon>Eukaryota</taxon>
        <taxon>Metazoa</taxon>
        <taxon>Spiralia</taxon>
        <taxon>Gnathifera</taxon>
        <taxon>Rotifera</taxon>
        <taxon>Eurotatoria</taxon>
        <taxon>Bdelloidea</taxon>
        <taxon>Philodinida</taxon>
        <taxon>Philodinidae</taxon>
        <taxon>Rotaria</taxon>
    </lineage>
</organism>
<dbReference type="Pfam" id="PF00112">
    <property type="entry name" value="Peptidase_C1"/>
    <property type="match status" value="1"/>
</dbReference>
<comment type="caution">
    <text evidence="2">The sequence shown here is derived from an EMBL/GenBank/DDBJ whole genome shotgun (WGS) entry which is preliminary data.</text>
</comment>
<dbReference type="Gene3D" id="3.90.70.10">
    <property type="entry name" value="Cysteine proteinases"/>
    <property type="match status" value="1"/>
</dbReference>
<name>A0A8S3B1G8_9BILA</name>
<sequence length="52" mass="5757">SVGTCWAFSTVQNVEGQWALKSKLLTNLSVEQVVDCDGMQKPDSFVFTCRAM</sequence>
<evidence type="ECO:0000313" key="2">
    <source>
        <dbReference type="EMBL" id="CAF4785405.1"/>
    </source>
</evidence>
<dbReference type="EMBL" id="CAJOBI010144961">
    <property type="protein sequence ID" value="CAF4785405.1"/>
    <property type="molecule type" value="Genomic_DNA"/>
</dbReference>
<gene>
    <name evidence="2" type="ORF">SMN809_LOCUS46530</name>
</gene>
<dbReference type="GO" id="GO:0006508">
    <property type="term" value="P:proteolysis"/>
    <property type="evidence" value="ECO:0007669"/>
    <property type="project" value="InterPro"/>
</dbReference>
<dbReference type="SUPFAM" id="SSF54001">
    <property type="entry name" value="Cysteine proteinases"/>
    <property type="match status" value="1"/>
</dbReference>
<dbReference type="AlphaFoldDB" id="A0A8S3B1G8"/>
<evidence type="ECO:0000259" key="1">
    <source>
        <dbReference type="Pfam" id="PF00112"/>
    </source>
</evidence>
<dbReference type="InterPro" id="IPR000668">
    <property type="entry name" value="Peptidase_C1A_C"/>
</dbReference>
<dbReference type="GO" id="GO:0008234">
    <property type="term" value="F:cysteine-type peptidase activity"/>
    <property type="evidence" value="ECO:0007669"/>
    <property type="project" value="InterPro"/>
</dbReference>
<accession>A0A8S3B1G8</accession>
<feature type="domain" description="Peptidase C1A papain C-terminal" evidence="1">
    <location>
        <begin position="3"/>
        <end position="39"/>
    </location>
</feature>